<name>A0A2N1MNQ2_9GLOM</name>
<feature type="non-terminal residue" evidence="2">
    <location>
        <position position="501"/>
    </location>
</feature>
<proteinExistence type="predicted"/>
<feature type="compositionally biased region" description="Acidic residues" evidence="1">
    <location>
        <begin position="149"/>
        <end position="161"/>
    </location>
</feature>
<dbReference type="VEuPathDB" id="FungiDB:FUN_009388"/>
<reference evidence="2 3" key="2">
    <citation type="submission" date="2017-10" db="EMBL/GenBank/DDBJ databases">
        <title>Extensive intraspecific genome diversity in a model arbuscular mycorrhizal fungus.</title>
        <authorList>
            <person name="Chen E.C.H."/>
            <person name="Morin E."/>
            <person name="Baudet D."/>
            <person name="Noel J."/>
            <person name="Ndikumana S."/>
            <person name="Charron P."/>
            <person name="St-Onge C."/>
            <person name="Giorgi J."/>
            <person name="Grigoriev I.V."/>
            <person name="Roux C."/>
            <person name="Martin F.M."/>
            <person name="Corradi N."/>
        </authorList>
    </citation>
    <scope>NUCLEOTIDE SEQUENCE [LARGE SCALE GENOMIC DNA]</scope>
    <source>
        <strain evidence="2 3">C2</strain>
    </source>
</reference>
<feature type="compositionally biased region" description="Basic and acidic residues" evidence="1">
    <location>
        <begin position="162"/>
        <end position="176"/>
    </location>
</feature>
<reference evidence="2 3" key="1">
    <citation type="submission" date="2016-04" db="EMBL/GenBank/DDBJ databases">
        <title>Genome analyses suggest a sexual origin of heterokaryosis in a supposedly ancient asexual fungus.</title>
        <authorList>
            <person name="Ropars J."/>
            <person name="Sedzielewska K."/>
            <person name="Noel J."/>
            <person name="Charron P."/>
            <person name="Farinelli L."/>
            <person name="Marton T."/>
            <person name="Kruger M."/>
            <person name="Pelin A."/>
            <person name="Brachmann A."/>
            <person name="Corradi N."/>
        </authorList>
    </citation>
    <scope>NUCLEOTIDE SEQUENCE [LARGE SCALE GENOMIC DNA]</scope>
    <source>
        <strain evidence="2 3">C2</strain>
    </source>
</reference>
<organism evidence="2 3">
    <name type="scientific">Rhizophagus irregularis</name>
    <dbReference type="NCBI Taxonomy" id="588596"/>
    <lineage>
        <taxon>Eukaryota</taxon>
        <taxon>Fungi</taxon>
        <taxon>Fungi incertae sedis</taxon>
        <taxon>Mucoromycota</taxon>
        <taxon>Glomeromycotina</taxon>
        <taxon>Glomeromycetes</taxon>
        <taxon>Glomerales</taxon>
        <taxon>Glomeraceae</taxon>
        <taxon>Rhizophagus</taxon>
    </lineage>
</organism>
<sequence>MAEKSTCKYFLGTCYTCQKCLYCFKIPQQRLCKCKKNKQPARVSNPKRGQQIYQRVFSPNKPIPTANEFLFTANTKFGYNSNFNELFSYTFCTACNSKFQRLGDKDKGKKPKRKKKTILIVSDIEEDLSFKEKNNSVAEDNSIVGDNSVEGDDANNDVEGDDSIKGYSEDGDNSEKDNEEDSVEEVKVQITIKNKDKKMPTAKTLTIQPANYKNIMEKINSIVQRVLGKKIEITNYTISYKAVNAHGPSNELEDELDFQEFLNEYKRVISVGKRMSVIVDVKNNITENKKSSKKHKKSSDESNSSAEEEIELQSKKKKKSRAIKEADLSKEEKMRSEVIATLCEKFKCNLHTTPCYIQDQRHLQLNPARLQLWAREIINKGTTYEIPPSFPTFDIVKSGVFVNKNNLITQAQVSQTPSTTSAVAPIIIQLPPQFYQNSNFQEYQNQSTLTPYICNNNSNVSASPNAKLPTIGEFLSNLDLKYNCNNVYINFEKAFLEEEIT</sequence>
<accession>A0A2N1MNQ2</accession>
<protein>
    <submittedName>
        <fullName evidence="2">Uncharacterized protein</fullName>
    </submittedName>
</protein>
<evidence type="ECO:0000313" key="2">
    <source>
        <dbReference type="EMBL" id="PKK63248.1"/>
    </source>
</evidence>
<dbReference type="AlphaFoldDB" id="A0A2N1MNQ2"/>
<dbReference type="Proteomes" id="UP000233469">
    <property type="component" value="Unassembled WGS sequence"/>
</dbReference>
<dbReference type="VEuPathDB" id="FungiDB:RhiirFUN_008347"/>
<feature type="region of interest" description="Disordered" evidence="1">
    <location>
        <begin position="139"/>
        <end position="184"/>
    </location>
</feature>
<feature type="region of interest" description="Disordered" evidence="1">
    <location>
        <begin position="288"/>
        <end position="316"/>
    </location>
</feature>
<dbReference type="EMBL" id="LLXL01001694">
    <property type="protein sequence ID" value="PKK63248.1"/>
    <property type="molecule type" value="Genomic_DNA"/>
</dbReference>
<gene>
    <name evidence="2" type="ORF">RhiirC2_855137</name>
</gene>
<evidence type="ECO:0000313" key="3">
    <source>
        <dbReference type="Proteomes" id="UP000233469"/>
    </source>
</evidence>
<comment type="caution">
    <text evidence="2">The sequence shown here is derived from an EMBL/GenBank/DDBJ whole genome shotgun (WGS) entry which is preliminary data.</text>
</comment>
<evidence type="ECO:0000256" key="1">
    <source>
        <dbReference type="SAM" id="MobiDB-lite"/>
    </source>
</evidence>